<gene>
    <name evidence="2" type="ORF">O181_085048</name>
</gene>
<proteinExistence type="predicted"/>
<dbReference type="AlphaFoldDB" id="A0A9Q3IL73"/>
<sequence length="178" mass="20672">MARTHGIPIQRAGNDKKDISMQIIQEIQFVRSGIYVEIGKFDAKLNKITSDISELKRNDKTSTEWYKLTNVKLDSITNPCDRIESKCQFQEDEIGDISISHINEQLAILRNQVLEIINNTNQFATHLEKSDSERQRLKSEMIANVEKIHKNYEPHMQRPSTRLTEEKHPVQGRLTPFL</sequence>
<protein>
    <submittedName>
        <fullName evidence="2">Uncharacterized protein</fullName>
    </submittedName>
</protein>
<reference evidence="2" key="1">
    <citation type="submission" date="2021-03" db="EMBL/GenBank/DDBJ databases">
        <title>Draft genome sequence of rust myrtle Austropuccinia psidii MF-1, a brazilian biotype.</title>
        <authorList>
            <person name="Quecine M.C."/>
            <person name="Pachon D.M.R."/>
            <person name="Bonatelli M.L."/>
            <person name="Correr F.H."/>
            <person name="Franceschini L.M."/>
            <person name="Leite T.F."/>
            <person name="Margarido G.R.A."/>
            <person name="Almeida C.A."/>
            <person name="Ferrarezi J.A."/>
            <person name="Labate C.A."/>
        </authorList>
    </citation>
    <scope>NUCLEOTIDE SEQUENCE</scope>
    <source>
        <strain evidence="2">MF-1</strain>
    </source>
</reference>
<comment type="caution">
    <text evidence="2">The sequence shown here is derived from an EMBL/GenBank/DDBJ whole genome shotgun (WGS) entry which is preliminary data.</text>
</comment>
<evidence type="ECO:0000313" key="3">
    <source>
        <dbReference type="Proteomes" id="UP000765509"/>
    </source>
</evidence>
<keyword evidence="3" id="KW-1185">Reference proteome</keyword>
<dbReference type="EMBL" id="AVOT02050215">
    <property type="protein sequence ID" value="MBW0545333.1"/>
    <property type="molecule type" value="Genomic_DNA"/>
</dbReference>
<evidence type="ECO:0000313" key="2">
    <source>
        <dbReference type="EMBL" id="MBW0545333.1"/>
    </source>
</evidence>
<accession>A0A9Q3IL73</accession>
<feature type="region of interest" description="Disordered" evidence="1">
    <location>
        <begin position="156"/>
        <end position="178"/>
    </location>
</feature>
<name>A0A9Q3IL73_9BASI</name>
<dbReference type="Proteomes" id="UP000765509">
    <property type="component" value="Unassembled WGS sequence"/>
</dbReference>
<evidence type="ECO:0000256" key="1">
    <source>
        <dbReference type="SAM" id="MobiDB-lite"/>
    </source>
</evidence>
<organism evidence="2 3">
    <name type="scientific">Austropuccinia psidii MF-1</name>
    <dbReference type="NCBI Taxonomy" id="1389203"/>
    <lineage>
        <taxon>Eukaryota</taxon>
        <taxon>Fungi</taxon>
        <taxon>Dikarya</taxon>
        <taxon>Basidiomycota</taxon>
        <taxon>Pucciniomycotina</taxon>
        <taxon>Pucciniomycetes</taxon>
        <taxon>Pucciniales</taxon>
        <taxon>Sphaerophragmiaceae</taxon>
        <taxon>Austropuccinia</taxon>
    </lineage>
</organism>